<dbReference type="AlphaFoldDB" id="A0A561SVR7"/>
<proteinExistence type="predicted"/>
<reference evidence="3 4" key="1">
    <citation type="submission" date="2019-06" db="EMBL/GenBank/DDBJ databases">
        <title>Sequencing the genomes of 1000 actinobacteria strains.</title>
        <authorList>
            <person name="Klenk H.-P."/>
        </authorList>
    </citation>
    <scope>NUCLEOTIDE SEQUENCE [LARGE SCALE GENOMIC DNA]</scope>
    <source>
        <strain evidence="3 4">DSM 45671</strain>
    </source>
</reference>
<dbReference type="Pfam" id="PF14028">
    <property type="entry name" value="Lant_dehydr_C"/>
    <property type="match status" value="1"/>
</dbReference>
<feature type="domain" description="Lantibiotic dehydratase N-terminal" evidence="1">
    <location>
        <begin position="48"/>
        <end position="664"/>
    </location>
</feature>
<sequence>MTRKSVFTSAAVGLLRAAAAPRRAGRAALPPPPDEVVWLRERLLDLTADEQLLAAVDAASPSLARDVRAIAAGAPVKAKDLRRAVVALTKYHLRLTGRATPFGLLAGVAPVRFGERPALRAGDRHAPVSRPDAAWLDGLLGRVRAVPAVLARATVVATPVRSVRDGRLLLPARPAEPGGRRREASIRFTPVVRAALEAAATPVRWPELLAGLAGRFHVERGELEPVLRRLVELGALLTDLDPPADCTDPLAHVLAAGGDAHELFAQLRGIDTDLRAGRPATERMLRLHRGDDASPVQTDLRLDVDLTLPDEVAREAERAATALWRLSAPVAAPWLPGYHERFLERYGTERAVPVAELLADTGLGLPRWDEAVSAPGADEERTPVLAAELLAAARERRAEIVLDDALIDRLAEDEPAPPSMELCVEVLADGWERLFAGDFRLVVGQSLGSALAGTTVARFAHLLPELDAELTDLVRAGAPADGVRAAQVAFRPLVPRSANVAAVPQRLPLRIPLAPGTVDGSVTDLPLHRLAVTATTQRLRLVDTATGTRIAPVSGSMLNPRSGHLPPVARFLLELGGQDTPQCGPWSWGVLAAAPYLPRVRHGRTVLAPARWSPPAELGDAALPADRWVRCLAGWRERWDVPRHVRLTVADNHIPVDLDDPLHQLVFRDELRRHPQLVVLEAPTDAGWLRGPHGTHTCEVVVQLLRRRAEPAAPVVARPVLRRESDLLQLPGGEWLYAKLYATEPAQRALLRSRLPELVDEAALSAAGVDGWFYVRYRDPDPHLRLRLHGKPDGLWGELLPRLHAWATRLRQDGLLITAVLDSYDPEVERYGGPEAMADAERVFHADSALSLTLTRYLDGDDADVRVAASVHDLLVGLDPSGGVLARFAAAVPVADRHAVPAARRGRLADLLPASGGRLVAPGGFRRGALAAYAATLERTGCTPERLAHIGAGLAHMHCNRLFGVDRARERGVYALLHRALVVRANRVRHGR</sequence>
<gene>
    <name evidence="3" type="ORF">FHX44_114879</name>
</gene>
<evidence type="ECO:0000313" key="3">
    <source>
        <dbReference type="EMBL" id="TWF78953.1"/>
    </source>
</evidence>
<dbReference type="InterPro" id="IPR006827">
    <property type="entry name" value="Lant_deHydtase_N"/>
</dbReference>
<feature type="domain" description="Thiopeptide-type bacteriocin biosynthesis" evidence="2">
    <location>
        <begin position="735"/>
        <end position="981"/>
    </location>
</feature>
<organism evidence="3 4">
    <name type="scientific">Pseudonocardia hierapolitana</name>
    <dbReference type="NCBI Taxonomy" id="1128676"/>
    <lineage>
        <taxon>Bacteria</taxon>
        <taxon>Bacillati</taxon>
        <taxon>Actinomycetota</taxon>
        <taxon>Actinomycetes</taxon>
        <taxon>Pseudonocardiales</taxon>
        <taxon>Pseudonocardiaceae</taxon>
        <taxon>Pseudonocardia</taxon>
    </lineage>
</organism>
<accession>A0A561SVR7</accession>
<dbReference type="NCBIfam" id="TIGR03891">
    <property type="entry name" value="thiopep_ocin"/>
    <property type="match status" value="1"/>
</dbReference>
<dbReference type="InterPro" id="IPR023809">
    <property type="entry name" value="Thiopep_bacteriocin_synth_dom"/>
</dbReference>
<protein>
    <submittedName>
        <fullName evidence="3">Thiopeptide-type bacteriocin biosynthesis protein</fullName>
    </submittedName>
</protein>
<dbReference type="Pfam" id="PF04738">
    <property type="entry name" value="Lant_dehydr_N"/>
    <property type="match status" value="1"/>
</dbReference>
<dbReference type="RefSeq" id="WP_170309009.1">
    <property type="nucleotide sequence ID" value="NZ_VIWU01000001.1"/>
</dbReference>
<evidence type="ECO:0000313" key="4">
    <source>
        <dbReference type="Proteomes" id="UP000321261"/>
    </source>
</evidence>
<name>A0A561SVR7_9PSEU</name>
<dbReference type="Proteomes" id="UP000321261">
    <property type="component" value="Unassembled WGS sequence"/>
</dbReference>
<evidence type="ECO:0000259" key="2">
    <source>
        <dbReference type="Pfam" id="PF14028"/>
    </source>
</evidence>
<evidence type="ECO:0000259" key="1">
    <source>
        <dbReference type="Pfam" id="PF04738"/>
    </source>
</evidence>
<dbReference type="EMBL" id="VIWU01000001">
    <property type="protein sequence ID" value="TWF78953.1"/>
    <property type="molecule type" value="Genomic_DNA"/>
</dbReference>
<comment type="caution">
    <text evidence="3">The sequence shown here is derived from an EMBL/GenBank/DDBJ whole genome shotgun (WGS) entry which is preliminary data.</text>
</comment>
<keyword evidence="4" id="KW-1185">Reference proteome</keyword>